<feature type="region of interest" description="Disordered" evidence="2">
    <location>
        <begin position="764"/>
        <end position="829"/>
    </location>
</feature>
<reference evidence="5" key="1">
    <citation type="submission" date="2021-12" db="EMBL/GenBank/DDBJ databases">
        <title>Prjna785345.</title>
        <authorList>
            <person name="Rujirawat T."/>
            <person name="Krajaejun T."/>
        </authorList>
    </citation>
    <scope>NUCLEOTIDE SEQUENCE</scope>
    <source>
        <strain evidence="5">Pi057C3</strain>
    </source>
</reference>
<dbReference type="InterPro" id="IPR049730">
    <property type="entry name" value="SNF2/RAD54-like_C"/>
</dbReference>
<evidence type="ECO:0008006" key="7">
    <source>
        <dbReference type="Google" id="ProtNLM"/>
    </source>
</evidence>
<organism evidence="5 6">
    <name type="scientific">Pythium insidiosum</name>
    <name type="common">Pythiosis disease agent</name>
    <dbReference type="NCBI Taxonomy" id="114742"/>
    <lineage>
        <taxon>Eukaryota</taxon>
        <taxon>Sar</taxon>
        <taxon>Stramenopiles</taxon>
        <taxon>Oomycota</taxon>
        <taxon>Peronosporomycetes</taxon>
        <taxon>Pythiales</taxon>
        <taxon>Pythiaceae</taxon>
        <taxon>Pythium</taxon>
    </lineage>
</organism>
<dbReference type="InterPro" id="IPR027417">
    <property type="entry name" value="P-loop_NTPase"/>
</dbReference>
<evidence type="ECO:0000256" key="2">
    <source>
        <dbReference type="SAM" id="MobiDB-lite"/>
    </source>
</evidence>
<dbReference type="Pfam" id="PF00176">
    <property type="entry name" value="SNF2-rel_dom"/>
    <property type="match status" value="1"/>
</dbReference>
<dbReference type="InterPro" id="IPR001650">
    <property type="entry name" value="Helicase_C-like"/>
</dbReference>
<dbReference type="Pfam" id="PF00271">
    <property type="entry name" value="Helicase_C"/>
    <property type="match status" value="1"/>
</dbReference>
<dbReference type="InterPro" id="IPR038718">
    <property type="entry name" value="SNF2-like_sf"/>
</dbReference>
<feature type="region of interest" description="Disordered" evidence="2">
    <location>
        <begin position="170"/>
        <end position="215"/>
    </location>
</feature>
<dbReference type="SMART" id="SM00487">
    <property type="entry name" value="DEXDc"/>
    <property type="match status" value="1"/>
</dbReference>
<feature type="compositionally biased region" description="Basic and acidic residues" evidence="2">
    <location>
        <begin position="125"/>
        <end position="137"/>
    </location>
</feature>
<dbReference type="GO" id="GO:0005634">
    <property type="term" value="C:nucleus"/>
    <property type="evidence" value="ECO:0007669"/>
    <property type="project" value="TreeGrafter"/>
</dbReference>
<dbReference type="GO" id="GO:0016787">
    <property type="term" value="F:hydrolase activity"/>
    <property type="evidence" value="ECO:0007669"/>
    <property type="project" value="UniProtKB-KW"/>
</dbReference>
<dbReference type="InterPro" id="IPR014001">
    <property type="entry name" value="Helicase_ATP-bd"/>
</dbReference>
<keyword evidence="1" id="KW-0378">Hydrolase</keyword>
<dbReference type="SUPFAM" id="SSF52540">
    <property type="entry name" value="P-loop containing nucleoside triphosphate hydrolases"/>
    <property type="match status" value="2"/>
</dbReference>
<gene>
    <name evidence="5" type="ORF">P43SY_009756</name>
</gene>
<accession>A0AAD5Q932</accession>
<feature type="compositionally biased region" description="Acidic residues" evidence="2">
    <location>
        <begin position="184"/>
        <end position="203"/>
    </location>
</feature>
<dbReference type="InterPro" id="IPR050496">
    <property type="entry name" value="SNF2_RAD54_helicase_repair"/>
</dbReference>
<feature type="compositionally biased region" description="Acidic residues" evidence="2">
    <location>
        <begin position="113"/>
        <end position="124"/>
    </location>
</feature>
<dbReference type="AlphaFoldDB" id="A0AAD5Q932"/>
<evidence type="ECO:0000313" key="5">
    <source>
        <dbReference type="EMBL" id="KAJ0406645.1"/>
    </source>
</evidence>
<dbReference type="PANTHER" id="PTHR45629:SF7">
    <property type="entry name" value="DNA EXCISION REPAIR PROTEIN ERCC-6-RELATED"/>
    <property type="match status" value="1"/>
</dbReference>
<dbReference type="PROSITE" id="PS51192">
    <property type="entry name" value="HELICASE_ATP_BIND_1"/>
    <property type="match status" value="1"/>
</dbReference>
<dbReference type="InterPro" id="IPR000330">
    <property type="entry name" value="SNF2_N"/>
</dbReference>
<dbReference type="PANTHER" id="PTHR45629">
    <property type="entry name" value="SNF2/RAD54 FAMILY MEMBER"/>
    <property type="match status" value="1"/>
</dbReference>
<evidence type="ECO:0000259" key="3">
    <source>
        <dbReference type="PROSITE" id="PS51192"/>
    </source>
</evidence>
<dbReference type="SMART" id="SM00490">
    <property type="entry name" value="HELICc"/>
    <property type="match status" value="1"/>
</dbReference>
<dbReference type="Gene3D" id="3.40.50.300">
    <property type="entry name" value="P-loop containing nucleotide triphosphate hydrolases"/>
    <property type="match status" value="1"/>
</dbReference>
<comment type="caution">
    <text evidence="5">The sequence shown here is derived from an EMBL/GenBank/DDBJ whole genome shotgun (WGS) entry which is preliminary data.</text>
</comment>
<dbReference type="CDD" id="cd18793">
    <property type="entry name" value="SF2_C_SNF"/>
    <property type="match status" value="1"/>
</dbReference>
<feature type="domain" description="Helicase C-terminal" evidence="4">
    <location>
        <begin position="584"/>
        <end position="743"/>
    </location>
</feature>
<feature type="compositionally biased region" description="Gly residues" evidence="2">
    <location>
        <begin position="815"/>
        <end position="829"/>
    </location>
</feature>
<dbReference type="EMBL" id="JAKCXM010000030">
    <property type="protein sequence ID" value="KAJ0406645.1"/>
    <property type="molecule type" value="Genomic_DNA"/>
</dbReference>
<evidence type="ECO:0000313" key="6">
    <source>
        <dbReference type="Proteomes" id="UP001209570"/>
    </source>
</evidence>
<name>A0AAD5Q932_PYTIN</name>
<sequence>MEARGSLRSETKAAALALALAQTQEPALDAEDRTPPPSPASAAALVAVGLEDGEDEDADAGEPSDGEDEDDDWALSDDEATRKRRRNKARDRTRKRLRRPDDAAVGAASTVKEEEEEQEQEQEQEEKGGKFKSDRRGRGQQNWVDDGCVATYEARLSALRRSLEHSVATGTETFYHKPSGSQALDDEDEDQDQDGGFNDEEDSERPKEETPPAKAYMPTDLMVTDSGLSIPTYMYEHLYPHQKECLEWLHHLHERNTGGILGDEMGLGKTVQVASFLGAMYHARRLRTVLLLCPASVLLQWVREFHKWYPQLRVVLLHASGTGVARANRSYAELIDEVTRHASDAGGDGMRSRDGGVIVSTYENVRQYQELFLDFEWDYVVLDEGHRIRNPDAEITLVCKQLKTVHRIILTGTPIQNRLRELWSLFDFVYPGKLGTLPTFEDEFVLPIRTGGYANASKMQVVMAYKCALALKDIINPFMLRRTKKEIQHVTQMPEKMEQIIFCSLTARQYETYEAFLASAEVAAVLRQDIRPFRAISILRHICNHPDLLSTMEEYRDNDRGIFRPPKRDDDVPYGAEEASGKMVVLQKILRLWKQQGHRVLLFTQTRKMLDILESFMSREGHVYCRLDGTTSVKERQCLLDAFNHEHSEIFIFLLTTRAGGIGVNLTGADRVVIFDPDWNPSTDLQARERSWRLGQTRQVTIYRLITSGTIEEKIYHRQIFKQYLTSKVLHDAKRKRCFNKHTLRDLFILSDQRTDSNVETTEIFVEGNVSRPDDRQGESEAKASSEGRSSASDEDATSAPGGGASDGEGEDDSGGGAGGGTAGAGASGGDNDTILKHLFDGDQIKGVFNHDVVEADGVQNQEADLIEMESTKIAESALSALRASCALIRQQRETEYTPTWTGRSGSAGDPSQRSRRFGDRIARGRTGNGVVNVGLPEPPRNPFAQAAVSSREMLARIKGRRNGVSAASAPHVQADGFMNVDQMTKQLHAFLLSRCGNSSSSSSSSSSLSGSRRTTTQGVTTEELLDAFASVVAPKDKLVFRNLLRDMAVCRGRRWVLKPEFMTGGGT</sequence>
<feature type="region of interest" description="Disordered" evidence="2">
    <location>
        <begin position="897"/>
        <end position="939"/>
    </location>
</feature>
<dbReference type="FunFam" id="3.40.50.10810:FF:000094">
    <property type="entry name" value="DNA excision repair protein ERCC-6"/>
    <property type="match status" value="1"/>
</dbReference>
<evidence type="ECO:0000256" key="1">
    <source>
        <dbReference type="ARBA" id="ARBA00022801"/>
    </source>
</evidence>
<evidence type="ECO:0000259" key="4">
    <source>
        <dbReference type="PROSITE" id="PS51194"/>
    </source>
</evidence>
<dbReference type="Gene3D" id="3.40.50.10810">
    <property type="entry name" value="Tandem AAA-ATPase domain"/>
    <property type="match status" value="1"/>
</dbReference>
<feature type="compositionally biased region" description="Acidic residues" evidence="2">
    <location>
        <begin position="51"/>
        <end position="78"/>
    </location>
</feature>
<dbReference type="PROSITE" id="PS51194">
    <property type="entry name" value="HELICASE_CTER"/>
    <property type="match status" value="1"/>
</dbReference>
<protein>
    <recommendedName>
        <fullName evidence="7">DNA excision repair protein ERCC-6</fullName>
    </recommendedName>
</protein>
<feature type="compositionally biased region" description="Basic residues" evidence="2">
    <location>
        <begin position="82"/>
        <end position="98"/>
    </location>
</feature>
<feature type="compositionally biased region" description="Basic and acidic residues" evidence="2">
    <location>
        <begin position="772"/>
        <end position="786"/>
    </location>
</feature>
<feature type="domain" description="Helicase ATP-binding" evidence="3">
    <location>
        <begin position="250"/>
        <end position="432"/>
    </location>
</feature>
<dbReference type="GO" id="GO:0005524">
    <property type="term" value="F:ATP binding"/>
    <property type="evidence" value="ECO:0007669"/>
    <property type="project" value="InterPro"/>
</dbReference>
<proteinExistence type="predicted"/>
<dbReference type="GO" id="GO:0008094">
    <property type="term" value="F:ATP-dependent activity, acting on DNA"/>
    <property type="evidence" value="ECO:0007669"/>
    <property type="project" value="TreeGrafter"/>
</dbReference>
<dbReference type="Proteomes" id="UP001209570">
    <property type="component" value="Unassembled WGS sequence"/>
</dbReference>
<dbReference type="CDD" id="cd18000">
    <property type="entry name" value="DEXHc_ERCC6"/>
    <property type="match status" value="1"/>
</dbReference>
<feature type="region of interest" description="Disordered" evidence="2">
    <location>
        <begin position="17"/>
        <end position="142"/>
    </location>
</feature>
<keyword evidence="6" id="KW-1185">Reference proteome</keyword>
<dbReference type="GO" id="GO:0006283">
    <property type="term" value="P:transcription-coupled nucleotide-excision repair"/>
    <property type="evidence" value="ECO:0007669"/>
    <property type="project" value="TreeGrafter"/>
</dbReference>